<dbReference type="Proteomes" id="UP001480595">
    <property type="component" value="Unassembled WGS sequence"/>
</dbReference>
<dbReference type="EMBL" id="JAQQWL010000005">
    <property type="protein sequence ID" value="KAK8074326.1"/>
    <property type="molecule type" value="Genomic_DNA"/>
</dbReference>
<organism evidence="1 2">
    <name type="scientific">Apiospora phragmitis</name>
    <dbReference type="NCBI Taxonomy" id="2905665"/>
    <lineage>
        <taxon>Eukaryota</taxon>
        <taxon>Fungi</taxon>
        <taxon>Dikarya</taxon>
        <taxon>Ascomycota</taxon>
        <taxon>Pezizomycotina</taxon>
        <taxon>Sordariomycetes</taxon>
        <taxon>Xylariomycetidae</taxon>
        <taxon>Amphisphaeriales</taxon>
        <taxon>Apiosporaceae</taxon>
        <taxon>Apiospora</taxon>
    </lineage>
</organism>
<accession>A0ABR1VSS6</accession>
<evidence type="ECO:0000313" key="1">
    <source>
        <dbReference type="EMBL" id="KAK8074326.1"/>
    </source>
</evidence>
<sequence length="67" mass="7552">MARRCSCECTKTGARGCVNGVVGRQDPKKTICDVCYYEITTVSHIRRQVVCRYPAKLPSTMDRIIGR</sequence>
<comment type="caution">
    <text evidence="1">The sequence shown here is derived from an EMBL/GenBank/DDBJ whole genome shotgun (WGS) entry which is preliminary data.</text>
</comment>
<proteinExistence type="predicted"/>
<keyword evidence="2" id="KW-1185">Reference proteome</keyword>
<name>A0ABR1VSS6_9PEZI</name>
<gene>
    <name evidence="1" type="ORF">PG994_005225</name>
</gene>
<protein>
    <submittedName>
        <fullName evidence="1">Uncharacterized protein</fullName>
    </submittedName>
</protein>
<dbReference type="RefSeq" id="XP_066718801.1">
    <property type="nucleotide sequence ID" value="XM_066856634.1"/>
</dbReference>
<reference evidence="1 2" key="1">
    <citation type="submission" date="2023-01" db="EMBL/GenBank/DDBJ databases">
        <title>Analysis of 21 Apiospora genomes using comparative genomics revels a genus with tremendous synthesis potential of carbohydrate active enzymes and secondary metabolites.</title>
        <authorList>
            <person name="Sorensen T."/>
        </authorList>
    </citation>
    <scope>NUCLEOTIDE SEQUENCE [LARGE SCALE GENOMIC DNA]</scope>
    <source>
        <strain evidence="1 2">CBS 135458</strain>
    </source>
</reference>
<evidence type="ECO:0000313" key="2">
    <source>
        <dbReference type="Proteomes" id="UP001480595"/>
    </source>
</evidence>
<dbReference type="GeneID" id="92089697"/>